<dbReference type="EMBL" id="JBHUMZ010000050">
    <property type="protein sequence ID" value="MFD2640020.1"/>
    <property type="molecule type" value="Genomic_DNA"/>
</dbReference>
<comment type="subcellular location">
    <subcellularLocation>
        <location evidence="22">Cell membrane</location>
    </subcellularLocation>
    <subcellularLocation>
        <location evidence="1">Endomembrane system</location>
        <topology evidence="1">Multi-pass membrane protein</topology>
    </subcellularLocation>
</comment>
<dbReference type="InterPro" id="IPR027256">
    <property type="entry name" value="P-typ_ATPase_IB"/>
</dbReference>
<dbReference type="NCBIfam" id="TIGR00003">
    <property type="entry name" value="copper ion binding protein"/>
    <property type="match status" value="2"/>
</dbReference>
<evidence type="ECO:0000256" key="16">
    <source>
        <dbReference type="ARBA" id="ARBA00023008"/>
    </source>
</evidence>
<dbReference type="SUPFAM" id="SSF81665">
    <property type="entry name" value="Calcium ATPase, transmembrane domain M"/>
    <property type="match status" value="1"/>
</dbReference>
<evidence type="ECO:0000256" key="11">
    <source>
        <dbReference type="ARBA" id="ARBA00022796"/>
    </source>
</evidence>
<dbReference type="SUPFAM" id="SSF55008">
    <property type="entry name" value="HMA, heavy metal-associated domain"/>
    <property type="match status" value="2"/>
</dbReference>
<dbReference type="NCBIfam" id="TIGR01494">
    <property type="entry name" value="ATPase_P-type"/>
    <property type="match status" value="1"/>
</dbReference>
<evidence type="ECO:0000256" key="13">
    <source>
        <dbReference type="ARBA" id="ARBA00022842"/>
    </source>
</evidence>
<dbReference type="InterPro" id="IPR036412">
    <property type="entry name" value="HAD-like_sf"/>
</dbReference>
<dbReference type="CDD" id="cd02094">
    <property type="entry name" value="P-type_ATPase_Cu-like"/>
    <property type="match status" value="1"/>
</dbReference>
<keyword evidence="11" id="KW-0187">Copper transport</keyword>
<evidence type="ECO:0000256" key="20">
    <source>
        <dbReference type="ARBA" id="ARBA00033239"/>
    </source>
</evidence>
<evidence type="ECO:0000256" key="18">
    <source>
        <dbReference type="ARBA" id="ARBA00023136"/>
    </source>
</evidence>
<dbReference type="PANTHER" id="PTHR43520">
    <property type="entry name" value="ATP7, ISOFORM B"/>
    <property type="match status" value="1"/>
</dbReference>
<keyword evidence="15 22" id="KW-1133">Transmembrane helix</keyword>
<keyword evidence="6" id="KW-0597">Phosphoprotein</keyword>
<evidence type="ECO:0000256" key="3">
    <source>
        <dbReference type="ARBA" id="ARBA00012517"/>
    </source>
</evidence>
<dbReference type="Gene3D" id="3.30.70.100">
    <property type="match status" value="2"/>
</dbReference>
<evidence type="ECO:0000313" key="25">
    <source>
        <dbReference type="Proteomes" id="UP001597452"/>
    </source>
</evidence>
<organism evidence="24 25">
    <name type="scientific">Piscibacillus salipiscarius</name>
    <dbReference type="NCBI Taxonomy" id="299480"/>
    <lineage>
        <taxon>Bacteria</taxon>
        <taxon>Bacillati</taxon>
        <taxon>Bacillota</taxon>
        <taxon>Bacilli</taxon>
        <taxon>Bacillales</taxon>
        <taxon>Bacillaceae</taxon>
        <taxon>Piscibacillus</taxon>
    </lineage>
</organism>
<dbReference type="PROSITE" id="PS50846">
    <property type="entry name" value="HMA_2"/>
    <property type="match status" value="2"/>
</dbReference>
<dbReference type="Proteomes" id="UP001597452">
    <property type="component" value="Unassembled WGS sequence"/>
</dbReference>
<protein>
    <recommendedName>
        <fullName evidence="4">Copper-exporting P-type ATPase</fullName>
        <ecNumber evidence="3">7.2.2.8</ecNumber>
    </recommendedName>
    <alternativeName>
        <fullName evidence="19">Copper-exporting P-type ATPase A</fullName>
    </alternativeName>
    <alternativeName>
        <fullName evidence="20">Cu(+)-exporting ATPase</fullName>
    </alternativeName>
</protein>
<evidence type="ECO:0000256" key="6">
    <source>
        <dbReference type="ARBA" id="ARBA00022553"/>
    </source>
</evidence>
<dbReference type="InterPro" id="IPR006122">
    <property type="entry name" value="HMA_Cu_ion-bd"/>
</dbReference>
<dbReference type="Pfam" id="PF00403">
    <property type="entry name" value="HMA"/>
    <property type="match status" value="2"/>
</dbReference>
<evidence type="ECO:0000256" key="5">
    <source>
        <dbReference type="ARBA" id="ARBA00022448"/>
    </source>
</evidence>
<keyword evidence="13" id="KW-0460">Magnesium</keyword>
<comment type="catalytic activity">
    <reaction evidence="21">
        <text>Cu(+)(in) + ATP + H2O = Cu(+)(out) + ADP + phosphate + H(+)</text>
        <dbReference type="Rhea" id="RHEA:25792"/>
        <dbReference type="ChEBI" id="CHEBI:15377"/>
        <dbReference type="ChEBI" id="CHEBI:15378"/>
        <dbReference type="ChEBI" id="CHEBI:30616"/>
        <dbReference type="ChEBI" id="CHEBI:43474"/>
        <dbReference type="ChEBI" id="CHEBI:49552"/>
        <dbReference type="ChEBI" id="CHEBI:456216"/>
        <dbReference type="EC" id="7.2.2.8"/>
    </reaction>
</comment>
<feature type="transmembrane region" description="Helical" evidence="22">
    <location>
        <begin position="198"/>
        <end position="218"/>
    </location>
</feature>
<feature type="transmembrane region" description="Helical" evidence="22">
    <location>
        <begin position="759"/>
        <end position="776"/>
    </location>
</feature>
<keyword evidence="22" id="KW-1003">Cell membrane</keyword>
<evidence type="ECO:0000259" key="23">
    <source>
        <dbReference type="PROSITE" id="PS50846"/>
    </source>
</evidence>
<keyword evidence="5" id="KW-0813">Transport</keyword>
<dbReference type="SFLD" id="SFLDS00003">
    <property type="entry name" value="Haloacid_Dehalogenase"/>
    <property type="match status" value="1"/>
</dbReference>
<dbReference type="InterPro" id="IPR006121">
    <property type="entry name" value="HMA_dom"/>
</dbReference>
<keyword evidence="7 22" id="KW-0812">Transmembrane</keyword>
<dbReference type="Pfam" id="PF00702">
    <property type="entry name" value="Hydrolase"/>
    <property type="match status" value="1"/>
</dbReference>
<keyword evidence="9" id="KW-0677">Repeat</keyword>
<dbReference type="InterPro" id="IPR059000">
    <property type="entry name" value="ATPase_P-type_domA"/>
</dbReference>
<evidence type="ECO:0000256" key="1">
    <source>
        <dbReference type="ARBA" id="ARBA00004127"/>
    </source>
</evidence>
<accession>A0ABW5QEP7</accession>
<dbReference type="CDD" id="cd00371">
    <property type="entry name" value="HMA"/>
    <property type="match status" value="2"/>
</dbReference>
<dbReference type="SFLD" id="SFLDF00027">
    <property type="entry name" value="p-type_atpase"/>
    <property type="match status" value="1"/>
</dbReference>
<feature type="transmembrane region" description="Helical" evidence="22">
    <location>
        <begin position="443"/>
        <end position="467"/>
    </location>
</feature>
<keyword evidence="14" id="KW-1278">Translocase</keyword>
<evidence type="ECO:0000256" key="10">
    <source>
        <dbReference type="ARBA" id="ARBA00022741"/>
    </source>
</evidence>
<dbReference type="EC" id="7.2.2.8" evidence="3"/>
<dbReference type="InterPro" id="IPR023299">
    <property type="entry name" value="ATPase_P-typ_cyto_dom_N"/>
</dbReference>
<evidence type="ECO:0000256" key="8">
    <source>
        <dbReference type="ARBA" id="ARBA00022723"/>
    </source>
</evidence>
<dbReference type="InterPro" id="IPR023214">
    <property type="entry name" value="HAD_sf"/>
</dbReference>
<evidence type="ECO:0000256" key="22">
    <source>
        <dbReference type="RuleBase" id="RU362081"/>
    </source>
</evidence>
<feature type="transmembrane region" description="Helical" evidence="22">
    <location>
        <begin position="264"/>
        <end position="282"/>
    </location>
</feature>
<feature type="transmembrane region" description="Helical" evidence="22">
    <location>
        <begin position="416"/>
        <end position="437"/>
    </location>
</feature>
<evidence type="ECO:0000256" key="19">
    <source>
        <dbReference type="ARBA" id="ARBA00029719"/>
    </source>
</evidence>
<dbReference type="PROSITE" id="PS00154">
    <property type="entry name" value="ATPASE_E1_E2"/>
    <property type="match status" value="1"/>
</dbReference>
<evidence type="ECO:0000256" key="4">
    <source>
        <dbReference type="ARBA" id="ARBA00015102"/>
    </source>
</evidence>
<feature type="domain" description="HMA" evidence="23">
    <location>
        <begin position="9"/>
        <end position="74"/>
    </location>
</feature>
<dbReference type="InterPro" id="IPR018303">
    <property type="entry name" value="ATPase_P-typ_P_site"/>
</dbReference>
<evidence type="ECO:0000256" key="7">
    <source>
        <dbReference type="ARBA" id="ARBA00022692"/>
    </source>
</evidence>
<dbReference type="InterPro" id="IPR023298">
    <property type="entry name" value="ATPase_P-typ_TM_dom_sf"/>
</dbReference>
<dbReference type="NCBIfam" id="TIGR01511">
    <property type="entry name" value="ATPase-IB1_Cu"/>
    <property type="match status" value="1"/>
</dbReference>
<dbReference type="InterPro" id="IPR001757">
    <property type="entry name" value="P_typ_ATPase"/>
</dbReference>
<dbReference type="PRINTS" id="PR00119">
    <property type="entry name" value="CATATPASE"/>
</dbReference>
<evidence type="ECO:0000256" key="14">
    <source>
        <dbReference type="ARBA" id="ARBA00022967"/>
    </source>
</evidence>
<dbReference type="RefSeq" id="WP_377330098.1">
    <property type="nucleotide sequence ID" value="NZ_JBHUMZ010000050.1"/>
</dbReference>
<keyword evidence="12 22" id="KW-0067">ATP-binding</keyword>
<keyword evidence="17" id="KW-0406">Ion transport</keyword>
<evidence type="ECO:0000256" key="12">
    <source>
        <dbReference type="ARBA" id="ARBA00022840"/>
    </source>
</evidence>
<evidence type="ECO:0000256" key="15">
    <source>
        <dbReference type="ARBA" id="ARBA00022989"/>
    </source>
</evidence>
<dbReference type="InterPro" id="IPR036163">
    <property type="entry name" value="HMA_dom_sf"/>
</dbReference>
<proteinExistence type="inferred from homology"/>
<keyword evidence="8 22" id="KW-0479">Metal-binding</keyword>
<dbReference type="PRINTS" id="PR00943">
    <property type="entry name" value="CUATPASE"/>
</dbReference>
<dbReference type="Gene3D" id="2.70.150.10">
    <property type="entry name" value="Calcium-transporting ATPase, cytoplasmic transduction domain A"/>
    <property type="match status" value="1"/>
</dbReference>
<dbReference type="SUPFAM" id="SSF56784">
    <property type="entry name" value="HAD-like"/>
    <property type="match status" value="1"/>
</dbReference>
<keyword evidence="25" id="KW-1185">Reference proteome</keyword>
<comment type="caution">
    <text evidence="24">The sequence shown here is derived from an EMBL/GenBank/DDBJ whole genome shotgun (WGS) entry which is preliminary data.</text>
</comment>
<dbReference type="NCBIfam" id="TIGR01525">
    <property type="entry name" value="ATPase-IB_hvy"/>
    <property type="match status" value="1"/>
</dbReference>
<keyword evidence="16" id="KW-0186">Copper</keyword>
<feature type="transmembrane region" description="Helical" evidence="22">
    <location>
        <begin position="166"/>
        <end position="186"/>
    </location>
</feature>
<dbReference type="SUPFAM" id="SSF81653">
    <property type="entry name" value="Calcium ATPase, transduction domain A"/>
    <property type="match status" value="1"/>
</dbReference>
<comment type="similarity">
    <text evidence="2 22">Belongs to the cation transport ATPase (P-type) (TC 3.A.3) family. Type IB subfamily.</text>
</comment>
<dbReference type="Gene3D" id="3.40.50.1000">
    <property type="entry name" value="HAD superfamily/HAD-like"/>
    <property type="match status" value="1"/>
</dbReference>
<name>A0ABW5QEP7_9BACI</name>
<feature type="domain" description="HMA" evidence="23">
    <location>
        <begin position="76"/>
        <end position="142"/>
    </location>
</feature>
<dbReference type="PANTHER" id="PTHR43520:SF8">
    <property type="entry name" value="P-TYPE CU(+) TRANSPORTER"/>
    <property type="match status" value="1"/>
</dbReference>
<dbReference type="SFLD" id="SFLDG00002">
    <property type="entry name" value="C1.7:_P-type_atpase_like"/>
    <property type="match status" value="1"/>
</dbReference>
<evidence type="ECO:0000256" key="2">
    <source>
        <dbReference type="ARBA" id="ARBA00006024"/>
    </source>
</evidence>
<gene>
    <name evidence="24" type="ORF">ACFSW4_14215</name>
</gene>
<evidence type="ECO:0000313" key="24">
    <source>
        <dbReference type="EMBL" id="MFD2640020.1"/>
    </source>
</evidence>
<evidence type="ECO:0000256" key="17">
    <source>
        <dbReference type="ARBA" id="ARBA00023065"/>
    </source>
</evidence>
<keyword evidence="18 22" id="KW-0472">Membrane</keyword>
<evidence type="ECO:0000256" key="9">
    <source>
        <dbReference type="ARBA" id="ARBA00022737"/>
    </source>
</evidence>
<dbReference type="Gene3D" id="3.40.1110.10">
    <property type="entry name" value="Calcium-transporting ATPase, cytoplasmic domain N"/>
    <property type="match status" value="1"/>
</dbReference>
<dbReference type="InterPro" id="IPR044492">
    <property type="entry name" value="P_typ_ATPase_HD_dom"/>
</dbReference>
<sequence>MGIEEKERKQTQLDITGMTCSACSTRIEKVLNKMDGVDANVNLSMEKASVTYDEEQTTVNNIVERIQKLGYGVQEEKVELDIRGMTCAACSTRIEKGLSRMEGISQANINLVSESGTIEYTPGVVTIDDLLAKVKKLGYEAFVKQEDNDENQSHKEKEIRNKRNKFVLSAILSFPLLLTMLGHMPFDIGLSAPAFIEYPWTQFALAAVVQFYIGWPFYTGAYRALVNKSANMDVLVALGTSAAFFYSVVQTLLWQSEAIMHAKLYFETSAVLITLIILGKYFEALAKGRTTAAISNLLKLQANEATILRDGKEERVPIEQVQVGDYIIVKPGEKIPVDGEVTKGTTSIDESMITGESIPVDKNEKDPVIGSTINKNGTITMTAKKVGKDTALAGIIKIVEDAQGSKAPIQRMADKISGIFVPIVVVIAIVTFAVWFFTVDPGVWSSALEASIAVLVIACPCALGLATPTSIMVGSGRGAEQGILFKGGEYLEGTQAIEAVLLDKTGTITEGKPRVTDVLTLSGKEEDFSLVASAEKRSEHPLAEAVIAYATEREITVIDPASFEAVSGHGVFAKVDGYDVYVGTRKLMNERGINISDAEDQMKNFEQEGKTAVLAAIDGEVRFLIAIADTVKQTSKQAIKDLQGIGIEVYMMTGDNTLTAKAVAKELDIPNNHVFAEVLPEHKAGKVKELQNIGKKVAMVGDGINDAPALATADIGMAIGTGTDVAIEAADVTLVGGDLSNISHAIRLSKKTMRNIRQNLFWALFYNSCGIPIAAVGLLAPWVAGAAMAFSSVSVVTNSLRLKKLKV</sequence>
<reference evidence="25" key="1">
    <citation type="journal article" date="2019" name="Int. J. Syst. Evol. Microbiol.">
        <title>The Global Catalogue of Microorganisms (GCM) 10K type strain sequencing project: providing services to taxonomists for standard genome sequencing and annotation.</title>
        <authorList>
            <consortium name="The Broad Institute Genomics Platform"/>
            <consortium name="The Broad Institute Genome Sequencing Center for Infectious Disease"/>
            <person name="Wu L."/>
            <person name="Ma J."/>
        </authorList>
    </citation>
    <scope>NUCLEOTIDE SEQUENCE [LARGE SCALE GENOMIC DNA]</scope>
    <source>
        <strain evidence="25">TISTR 1571</strain>
    </source>
</reference>
<dbReference type="PROSITE" id="PS01047">
    <property type="entry name" value="HMA_1"/>
    <property type="match status" value="2"/>
</dbReference>
<keyword evidence="10 22" id="KW-0547">Nucleotide-binding</keyword>
<dbReference type="InterPro" id="IPR017969">
    <property type="entry name" value="Heavy-metal-associated_CS"/>
</dbReference>
<dbReference type="PRINTS" id="PR00942">
    <property type="entry name" value="CUATPASEI"/>
</dbReference>
<evidence type="ECO:0000256" key="21">
    <source>
        <dbReference type="ARBA" id="ARBA00049289"/>
    </source>
</evidence>
<dbReference type="Pfam" id="PF00122">
    <property type="entry name" value="E1-E2_ATPase"/>
    <property type="match status" value="1"/>
</dbReference>
<dbReference type="InterPro" id="IPR008250">
    <property type="entry name" value="ATPase_P-typ_transduc_dom_A_sf"/>
</dbReference>
<feature type="transmembrane region" description="Helical" evidence="22">
    <location>
        <begin position="230"/>
        <end position="249"/>
    </location>
</feature>